<dbReference type="SUPFAM" id="SSF56112">
    <property type="entry name" value="Protein kinase-like (PK-like)"/>
    <property type="match status" value="1"/>
</dbReference>
<dbReference type="Pfam" id="PF08238">
    <property type="entry name" value="Sel1"/>
    <property type="match status" value="2"/>
</dbReference>
<keyword evidence="3" id="KW-1185">Reference proteome</keyword>
<dbReference type="OrthoDB" id="4062651at2759"/>
<dbReference type="Pfam" id="PF07714">
    <property type="entry name" value="PK_Tyr_Ser-Thr"/>
    <property type="match status" value="1"/>
</dbReference>
<dbReference type="Gene3D" id="1.10.510.10">
    <property type="entry name" value="Transferase(Phosphotransferase) domain 1"/>
    <property type="match status" value="1"/>
</dbReference>
<dbReference type="GO" id="GO:0005524">
    <property type="term" value="F:ATP binding"/>
    <property type="evidence" value="ECO:0007669"/>
    <property type="project" value="InterPro"/>
</dbReference>
<dbReference type="Gene3D" id="1.25.40.10">
    <property type="entry name" value="Tetratricopeptide repeat domain"/>
    <property type="match status" value="1"/>
</dbReference>
<organism evidence="2 3">
    <name type="scientific">Acaulospora morrowiae</name>
    <dbReference type="NCBI Taxonomy" id="94023"/>
    <lineage>
        <taxon>Eukaryota</taxon>
        <taxon>Fungi</taxon>
        <taxon>Fungi incertae sedis</taxon>
        <taxon>Mucoromycota</taxon>
        <taxon>Glomeromycotina</taxon>
        <taxon>Glomeromycetes</taxon>
        <taxon>Diversisporales</taxon>
        <taxon>Acaulosporaceae</taxon>
        <taxon>Acaulospora</taxon>
    </lineage>
</organism>
<dbReference type="PANTHER" id="PTHR45756:SF1">
    <property type="entry name" value="PROTEIN KINASE DOMAIN CONTAINING PROTEIN"/>
    <property type="match status" value="1"/>
</dbReference>
<dbReference type="EMBL" id="CAJVPV010022863">
    <property type="protein sequence ID" value="CAG8722074.1"/>
    <property type="molecule type" value="Genomic_DNA"/>
</dbReference>
<evidence type="ECO:0000313" key="2">
    <source>
        <dbReference type="EMBL" id="CAG8722074.1"/>
    </source>
</evidence>
<dbReference type="PROSITE" id="PS50011">
    <property type="entry name" value="PROTEIN_KINASE_DOM"/>
    <property type="match status" value="1"/>
</dbReference>
<name>A0A9N9I624_9GLOM</name>
<feature type="domain" description="Protein kinase" evidence="1">
    <location>
        <begin position="39"/>
        <end position="310"/>
    </location>
</feature>
<sequence length="513" mass="58802">KLEKMIQMQEGKIDLIYEQVYQMIKRASKGENINANVPFIKVCDIGEPGRKNSLEVRGRVYKKFYKTIPVALKRVDILNDMESTRRFNKVQLAILNQLQASPRIIKFYGLTRADGEDIMVMEWAQYGNLKELYEKDHSMNWLTKLNIVHDICDGLVFLQACGVYHHDIRCENILVVEDEGYKAKIANFHQSRKTNQESRQINDISDFVKWLAPEKLNPDKKVKYSFACEVFSFGMLIWELSFQKTPYKNMSFSDICSHVKKNGREELNFGLSSMPVITDAFSRIIKAAWNGVPTLRPKISDILLDLQDVLAKCSPKLYPAHASDDIKSQLELPQSFDSSNNDKIDDYEIGDDYNLEYISIPLLEEGIKAHKLKDFSTALSVFKIHAELGDPVAKYWKGVYLLEGYAGEKNIPKAIELFKEAADENNSNAQLRYAFIKLQAKCYDEFVEYLIKSANNSNATAMFNLGDIYYHGKCNIKQDKKKAKLYLELAALKNQPRALKMLNEINAAIGDVD</sequence>
<dbReference type="SMART" id="SM00671">
    <property type="entry name" value="SEL1"/>
    <property type="match status" value="2"/>
</dbReference>
<comment type="caution">
    <text evidence="2">The sequence shown here is derived from an EMBL/GenBank/DDBJ whole genome shotgun (WGS) entry which is preliminary data.</text>
</comment>
<dbReference type="GO" id="GO:0004672">
    <property type="term" value="F:protein kinase activity"/>
    <property type="evidence" value="ECO:0007669"/>
    <property type="project" value="InterPro"/>
</dbReference>
<dbReference type="AlphaFoldDB" id="A0A9N9I624"/>
<dbReference type="InterPro" id="IPR001245">
    <property type="entry name" value="Ser-Thr/Tyr_kinase_cat_dom"/>
</dbReference>
<dbReference type="InterPro" id="IPR000719">
    <property type="entry name" value="Prot_kinase_dom"/>
</dbReference>
<dbReference type="InterPro" id="IPR011990">
    <property type="entry name" value="TPR-like_helical_dom_sf"/>
</dbReference>
<dbReference type="SUPFAM" id="SSF81901">
    <property type="entry name" value="HCP-like"/>
    <property type="match status" value="1"/>
</dbReference>
<dbReference type="PROSITE" id="PS00109">
    <property type="entry name" value="PROTEIN_KINASE_TYR"/>
    <property type="match status" value="1"/>
</dbReference>
<dbReference type="InterPro" id="IPR011009">
    <property type="entry name" value="Kinase-like_dom_sf"/>
</dbReference>
<protein>
    <submittedName>
        <fullName evidence="2">6503_t:CDS:1</fullName>
    </submittedName>
</protein>
<feature type="non-terminal residue" evidence="2">
    <location>
        <position position="1"/>
    </location>
</feature>
<proteinExistence type="predicted"/>
<gene>
    <name evidence="2" type="ORF">AMORRO_LOCUS13404</name>
</gene>
<dbReference type="PANTHER" id="PTHR45756">
    <property type="entry name" value="PALMITOYLTRANSFERASE"/>
    <property type="match status" value="1"/>
</dbReference>
<accession>A0A9N9I624</accession>
<evidence type="ECO:0000313" key="3">
    <source>
        <dbReference type="Proteomes" id="UP000789342"/>
    </source>
</evidence>
<dbReference type="InterPro" id="IPR006597">
    <property type="entry name" value="Sel1-like"/>
</dbReference>
<dbReference type="InterPro" id="IPR053215">
    <property type="entry name" value="TKL_Ser/Thr_kinase"/>
</dbReference>
<dbReference type="Proteomes" id="UP000789342">
    <property type="component" value="Unassembled WGS sequence"/>
</dbReference>
<reference evidence="2" key="1">
    <citation type="submission" date="2021-06" db="EMBL/GenBank/DDBJ databases">
        <authorList>
            <person name="Kallberg Y."/>
            <person name="Tangrot J."/>
            <person name="Rosling A."/>
        </authorList>
    </citation>
    <scope>NUCLEOTIDE SEQUENCE</scope>
    <source>
        <strain evidence="2">CL551</strain>
    </source>
</reference>
<evidence type="ECO:0000259" key="1">
    <source>
        <dbReference type="PROSITE" id="PS50011"/>
    </source>
</evidence>
<dbReference type="InterPro" id="IPR008266">
    <property type="entry name" value="Tyr_kinase_AS"/>
</dbReference>